<gene>
    <name evidence="3" type="ORF">HAX54_049322</name>
</gene>
<dbReference type="NCBIfam" id="TIGR00756">
    <property type="entry name" value="PPR"/>
    <property type="match status" value="1"/>
</dbReference>
<dbReference type="EMBL" id="JACEIK010008331">
    <property type="protein sequence ID" value="MCE3051279.1"/>
    <property type="molecule type" value="Genomic_DNA"/>
</dbReference>
<dbReference type="Gene3D" id="1.25.40.10">
    <property type="entry name" value="Tetratricopeptide repeat domain"/>
    <property type="match status" value="1"/>
</dbReference>
<feature type="region of interest" description="Disordered" evidence="2">
    <location>
        <begin position="103"/>
        <end position="124"/>
    </location>
</feature>
<organism evidence="3 4">
    <name type="scientific">Datura stramonium</name>
    <name type="common">Jimsonweed</name>
    <name type="synonym">Common thornapple</name>
    <dbReference type="NCBI Taxonomy" id="4076"/>
    <lineage>
        <taxon>Eukaryota</taxon>
        <taxon>Viridiplantae</taxon>
        <taxon>Streptophyta</taxon>
        <taxon>Embryophyta</taxon>
        <taxon>Tracheophyta</taxon>
        <taxon>Spermatophyta</taxon>
        <taxon>Magnoliopsida</taxon>
        <taxon>eudicotyledons</taxon>
        <taxon>Gunneridae</taxon>
        <taxon>Pentapetalae</taxon>
        <taxon>asterids</taxon>
        <taxon>lamiids</taxon>
        <taxon>Solanales</taxon>
        <taxon>Solanaceae</taxon>
        <taxon>Solanoideae</taxon>
        <taxon>Datureae</taxon>
        <taxon>Datura</taxon>
    </lineage>
</organism>
<comment type="caution">
    <text evidence="3">The sequence shown here is derived from an EMBL/GenBank/DDBJ whole genome shotgun (WGS) entry which is preliminary data.</text>
</comment>
<evidence type="ECO:0008006" key="5">
    <source>
        <dbReference type="Google" id="ProtNLM"/>
    </source>
</evidence>
<reference evidence="3 4" key="1">
    <citation type="journal article" date="2021" name="BMC Genomics">
        <title>Datura genome reveals duplications of psychoactive alkaloid biosynthetic genes and high mutation rate following tissue culture.</title>
        <authorList>
            <person name="Rajewski A."/>
            <person name="Carter-House D."/>
            <person name="Stajich J."/>
            <person name="Litt A."/>
        </authorList>
    </citation>
    <scope>NUCLEOTIDE SEQUENCE [LARGE SCALE GENOMIC DNA]</scope>
    <source>
        <strain evidence="3">AR-01</strain>
    </source>
</reference>
<evidence type="ECO:0000313" key="4">
    <source>
        <dbReference type="Proteomes" id="UP000823775"/>
    </source>
</evidence>
<evidence type="ECO:0000313" key="3">
    <source>
        <dbReference type="EMBL" id="MCE3051279.1"/>
    </source>
</evidence>
<evidence type="ECO:0000256" key="1">
    <source>
        <dbReference type="ARBA" id="ARBA00022737"/>
    </source>
</evidence>
<dbReference type="PANTHER" id="PTHR47926">
    <property type="entry name" value="PENTATRICOPEPTIDE REPEAT-CONTAINING PROTEIN"/>
    <property type="match status" value="1"/>
</dbReference>
<proteinExistence type="predicted"/>
<keyword evidence="1" id="KW-0677">Repeat</keyword>
<protein>
    <recommendedName>
        <fullName evidence="5">Pentatricopeptide repeat-containing protein</fullName>
    </recommendedName>
</protein>
<dbReference type="InterPro" id="IPR002885">
    <property type="entry name" value="PPR_rpt"/>
</dbReference>
<name>A0ABS8WMF5_DATST</name>
<keyword evidence="4" id="KW-1185">Reference proteome</keyword>
<evidence type="ECO:0000256" key="2">
    <source>
        <dbReference type="SAM" id="MobiDB-lite"/>
    </source>
</evidence>
<dbReference type="InterPro" id="IPR011990">
    <property type="entry name" value="TPR-like_helical_dom_sf"/>
</dbReference>
<feature type="compositionally biased region" description="Low complexity" evidence="2">
    <location>
        <begin position="103"/>
        <end position="113"/>
    </location>
</feature>
<dbReference type="InterPro" id="IPR046960">
    <property type="entry name" value="PPR_At4g14850-like_plant"/>
</dbReference>
<sequence>MEHYGCMVDMFGRAGELEEAYDIIRSMPIEANSVILRSFINACKHHGHIPCTEENIRDILLKIELARIKLCTCIHDANSLRSAMKAKGINKFLRSWLQSLGSSSEESSAEGSGNNVSVYANGRAPDHRNEGTITFQRQGRALSMAENELSFFSGVIPSDWEYPKLWEAAGLQSQAIPSCCQSYRRLFLFRMVNFPYGEACKVSLRMLERLELGAGMWRSWDESNMEPDIWCSHVKKLENRLKGVGNTPNG</sequence>
<dbReference type="Proteomes" id="UP000823775">
    <property type="component" value="Unassembled WGS sequence"/>
</dbReference>
<accession>A0ABS8WMF5</accession>